<keyword evidence="3 5" id="KW-0119">Carbohydrate metabolism</keyword>
<protein>
    <recommendedName>
        <fullName evidence="5">L-rhamnose mutarotase</fullName>
        <ecNumber evidence="5">5.1.3.32</ecNumber>
    </recommendedName>
    <alternativeName>
        <fullName evidence="5">Rhamnose 1-epimerase</fullName>
    </alternativeName>
    <alternativeName>
        <fullName evidence="5">Type-3 mutarotase</fullName>
    </alternativeName>
</protein>
<gene>
    <name evidence="5" type="primary">rhaM</name>
    <name evidence="6" type="ORF">SAMN05192542_10317</name>
</gene>
<feature type="binding site" evidence="5">
    <location>
        <position position="18"/>
    </location>
    <ligand>
        <name>substrate</name>
    </ligand>
</feature>
<comment type="function">
    <text evidence="5">Involved in the anomeric conversion of L-rhamnose.</text>
</comment>
<keyword evidence="7" id="KW-1185">Reference proteome</keyword>
<feature type="binding site" evidence="5">
    <location>
        <begin position="76"/>
        <end position="77"/>
    </location>
    <ligand>
        <name>substrate</name>
    </ligand>
</feature>
<dbReference type="InterPro" id="IPR011008">
    <property type="entry name" value="Dimeric_a/b-barrel"/>
</dbReference>
<dbReference type="SUPFAM" id="SSF54909">
    <property type="entry name" value="Dimeric alpha+beta barrel"/>
    <property type="match status" value="1"/>
</dbReference>
<dbReference type="OrthoDB" id="9799608at2"/>
<dbReference type="UniPathway" id="UPA00125"/>
<dbReference type="PANTHER" id="PTHR34389">
    <property type="entry name" value="L-RHAMNOSE MUTAROTASE"/>
    <property type="match status" value="1"/>
</dbReference>
<dbReference type="Gene3D" id="3.30.70.100">
    <property type="match status" value="1"/>
</dbReference>
<comment type="subcellular location">
    <subcellularLocation>
        <location evidence="5">Cytoplasm</location>
    </subcellularLocation>
</comment>
<comment type="catalytic activity">
    <reaction evidence="5">
        <text>alpha-L-rhamnose = beta-L-rhamnose</text>
        <dbReference type="Rhea" id="RHEA:25584"/>
        <dbReference type="ChEBI" id="CHEBI:27586"/>
        <dbReference type="ChEBI" id="CHEBI:27907"/>
        <dbReference type="EC" id="5.1.3.32"/>
    </reaction>
</comment>
<evidence type="ECO:0000256" key="1">
    <source>
        <dbReference type="ARBA" id="ARBA00022490"/>
    </source>
</evidence>
<keyword evidence="4 5" id="KW-0684">Rhamnose metabolism</keyword>
<dbReference type="GO" id="GO:0019301">
    <property type="term" value="P:rhamnose catabolic process"/>
    <property type="evidence" value="ECO:0007669"/>
    <property type="project" value="TreeGrafter"/>
</dbReference>
<evidence type="ECO:0000256" key="4">
    <source>
        <dbReference type="ARBA" id="ARBA00023308"/>
    </source>
</evidence>
<comment type="similarity">
    <text evidence="5">Belongs to the rhamnose mutarotase family.</text>
</comment>
<evidence type="ECO:0000256" key="3">
    <source>
        <dbReference type="ARBA" id="ARBA00023277"/>
    </source>
</evidence>
<name>A0A1H7IWN0_9BURK</name>
<dbReference type="InterPro" id="IPR008000">
    <property type="entry name" value="Rham/fucose_mutarotase"/>
</dbReference>
<comment type="pathway">
    <text evidence="5">Carbohydrate metabolism; L-rhamnose metabolism.</text>
</comment>
<dbReference type="STRING" id="416943.SAMN05445871_1712"/>
<dbReference type="AlphaFoldDB" id="A0A1H7IWN0"/>
<reference evidence="7" key="1">
    <citation type="submission" date="2016-10" db="EMBL/GenBank/DDBJ databases">
        <authorList>
            <person name="Varghese N."/>
            <person name="Submissions S."/>
        </authorList>
    </citation>
    <scope>NUCLEOTIDE SEQUENCE [LARGE SCALE GENOMIC DNA]</scope>
    <source>
        <strain evidence="7">LMG 26416</strain>
    </source>
</reference>
<dbReference type="InterPro" id="IPR013448">
    <property type="entry name" value="L-rhamnose_mutarotase"/>
</dbReference>
<dbReference type="Pfam" id="PF05336">
    <property type="entry name" value="rhaM"/>
    <property type="match status" value="1"/>
</dbReference>
<keyword evidence="2 5" id="KW-0413">Isomerase</keyword>
<feature type="binding site" evidence="5">
    <location>
        <position position="41"/>
    </location>
    <ligand>
        <name>substrate</name>
    </ligand>
</feature>
<evidence type="ECO:0000313" key="6">
    <source>
        <dbReference type="EMBL" id="SEK66077.1"/>
    </source>
</evidence>
<feature type="active site" description="Proton donor" evidence="5">
    <location>
        <position position="22"/>
    </location>
</feature>
<evidence type="ECO:0000256" key="2">
    <source>
        <dbReference type="ARBA" id="ARBA00023235"/>
    </source>
</evidence>
<dbReference type="PANTHER" id="PTHR34389:SF2">
    <property type="entry name" value="L-RHAMNOSE MUTAROTASE"/>
    <property type="match status" value="1"/>
</dbReference>
<dbReference type="Proteomes" id="UP000199120">
    <property type="component" value="Unassembled WGS sequence"/>
</dbReference>
<dbReference type="GO" id="GO:0005737">
    <property type="term" value="C:cytoplasm"/>
    <property type="evidence" value="ECO:0007669"/>
    <property type="project" value="UniProtKB-SubCell"/>
</dbReference>
<evidence type="ECO:0000313" key="7">
    <source>
        <dbReference type="Proteomes" id="UP000199120"/>
    </source>
</evidence>
<dbReference type="EMBL" id="FOAJ01000003">
    <property type="protein sequence ID" value="SEK66077.1"/>
    <property type="molecule type" value="Genomic_DNA"/>
</dbReference>
<evidence type="ECO:0000256" key="5">
    <source>
        <dbReference type="HAMAP-Rule" id="MF_01663"/>
    </source>
</evidence>
<dbReference type="HAMAP" id="MF_01663">
    <property type="entry name" value="L_rham_rotase"/>
    <property type="match status" value="1"/>
</dbReference>
<accession>A0A1H7IWN0</accession>
<comment type="subunit">
    <text evidence="5">Homodimer.</text>
</comment>
<sequence length="104" mass="12433">METIAFRMRLDPGQRDEYERRHRALWPELADALRDAGISDYWIFVDDSNGHLFAVLKRRDDHTMDRLPHLPVMRKWWDYMADIMQTEPDGAPVQQPLDAVFHLR</sequence>
<organism evidence="6 7">
    <name type="scientific">Paraburkholderia caballeronis</name>
    <dbReference type="NCBI Taxonomy" id="416943"/>
    <lineage>
        <taxon>Bacteria</taxon>
        <taxon>Pseudomonadati</taxon>
        <taxon>Pseudomonadota</taxon>
        <taxon>Betaproteobacteria</taxon>
        <taxon>Burkholderiales</taxon>
        <taxon>Burkholderiaceae</taxon>
        <taxon>Paraburkholderia</taxon>
    </lineage>
</organism>
<dbReference type="EC" id="5.1.3.32" evidence="5"/>
<dbReference type="GO" id="GO:0062192">
    <property type="term" value="F:L-rhamnose mutarotase activity"/>
    <property type="evidence" value="ECO:0007669"/>
    <property type="project" value="UniProtKB-EC"/>
</dbReference>
<keyword evidence="1 5" id="KW-0963">Cytoplasm</keyword>
<proteinExistence type="inferred from homology"/>
<dbReference type="RefSeq" id="WP_090543979.1">
    <property type="nucleotide sequence ID" value="NZ_FNSR01000001.1"/>
</dbReference>